<dbReference type="InterPro" id="IPR036397">
    <property type="entry name" value="RNaseH_sf"/>
</dbReference>
<protein>
    <submittedName>
        <fullName evidence="1">Polyprotein</fullName>
    </submittedName>
</protein>
<dbReference type="Gene3D" id="3.30.420.10">
    <property type="entry name" value="Ribonuclease H-like superfamily/Ribonuclease H"/>
    <property type="match status" value="1"/>
</dbReference>
<name>M1AKV6_SOLTU</name>
<evidence type="ECO:0000313" key="1">
    <source>
        <dbReference type="EnsemblPlants" id="PGSC0003DMT400024988"/>
    </source>
</evidence>
<dbReference type="HOGENOM" id="CLU_2854124_0_0_1"/>
<dbReference type="Gramene" id="PGSC0003DMT400024988">
    <property type="protein sequence ID" value="PGSC0003DMT400024988"/>
    <property type="gene ID" value="PGSC0003DMG400009653"/>
</dbReference>
<evidence type="ECO:0000313" key="2">
    <source>
        <dbReference type="Proteomes" id="UP000011115"/>
    </source>
</evidence>
<dbReference type="EnsemblPlants" id="PGSC0003DMT400024988">
    <property type="protein sequence ID" value="PGSC0003DMT400024988"/>
    <property type="gene ID" value="PGSC0003DMG400009653"/>
</dbReference>
<keyword evidence="2" id="KW-1185">Reference proteome</keyword>
<reference evidence="2" key="1">
    <citation type="journal article" date="2011" name="Nature">
        <title>Genome sequence and analysis of the tuber crop potato.</title>
        <authorList>
            <consortium name="The Potato Genome Sequencing Consortium"/>
        </authorList>
    </citation>
    <scope>NUCLEOTIDE SEQUENCE [LARGE SCALE GENOMIC DNA]</scope>
    <source>
        <strain evidence="2">cv. DM1-3 516 R44</strain>
    </source>
</reference>
<organism evidence="1 2">
    <name type="scientific">Solanum tuberosum</name>
    <name type="common">Potato</name>
    <dbReference type="NCBI Taxonomy" id="4113"/>
    <lineage>
        <taxon>Eukaryota</taxon>
        <taxon>Viridiplantae</taxon>
        <taxon>Streptophyta</taxon>
        <taxon>Embryophyta</taxon>
        <taxon>Tracheophyta</taxon>
        <taxon>Spermatophyta</taxon>
        <taxon>Magnoliopsida</taxon>
        <taxon>eudicotyledons</taxon>
        <taxon>Gunneridae</taxon>
        <taxon>Pentapetalae</taxon>
        <taxon>asterids</taxon>
        <taxon>lamiids</taxon>
        <taxon>Solanales</taxon>
        <taxon>Solanaceae</taxon>
        <taxon>Solanoideae</taxon>
        <taxon>Solaneae</taxon>
        <taxon>Solanum</taxon>
    </lineage>
</organism>
<dbReference type="GO" id="GO:0003676">
    <property type="term" value="F:nucleic acid binding"/>
    <property type="evidence" value="ECO:0007669"/>
    <property type="project" value="InterPro"/>
</dbReference>
<sequence length="65" mass="7658">MKSWALNSLSTQLFIHYFGGHWDKSLPLYEFSYNNSYHFGIDMASFDALYGRVVDRPYDGLRLNM</sequence>
<proteinExistence type="predicted"/>
<dbReference type="InParanoid" id="M1AKV6"/>
<dbReference type="PaxDb" id="4113-PGSC0003DMT400024988"/>
<accession>M1AKV6</accession>
<reference evidence="1" key="2">
    <citation type="submission" date="2015-06" db="UniProtKB">
        <authorList>
            <consortium name="EnsemblPlants"/>
        </authorList>
    </citation>
    <scope>IDENTIFICATION</scope>
    <source>
        <strain evidence="1">DM1-3 516 R44</strain>
    </source>
</reference>
<dbReference type="AlphaFoldDB" id="M1AKV6"/>
<dbReference type="Proteomes" id="UP000011115">
    <property type="component" value="Unassembled WGS sequence"/>
</dbReference>